<dbReference type="Gramene" id="KZM89836">
    <property type="protein sequence ID" value="KZM89836"/>
    <property type="gene ID" value="DCAR_022801"/>
</dbReference>
<evidence type="ECO:0000313" key="1">
    <source>
        <dbReference type="EMBL" id="KZM89836.1"/>
    </source>
</evidence>
<organism evidence="1">
    <name type="scientific">Daucus carota subsp. sativus</name>
    <name type="common">Carrot</name>
    <dbReference type="NCBI Taxonomy" id="79200"/>
    <lineage>
        <taxon>Eukaryota</taxon>
        <taxon>Viridiplantae</taxon>
        <taxon>Streptophyta</taxon>
        <taxon>Embryophyta</taxon>
        <taxon>Tracheophyta</taxon>
        <taxon>Spermatophyta</taxon>
        <taxon>Magnoliopsida</taxon>
        <taxon>eudicotyledons</taxon>
        <taxon>Gunneridae</taxon>
        <taxon>Pentapetalae</taxon>
        <taxon>asterids</taxon>
        <taxon>campanulids</taxon>
        <taxon>Apiales</taxon>
        <taxon>Apiaceae</taxon>
        <taxon>Apioideae</taxon>
        <taxon>Scandiceae</taxon>
        <taxon>Daucinae</taxon>
        <taxon>Daucus</taxon>
        <taxon>Daucus sect. Daucus</taxon>
    </lineage>
</organism>
<dbReference type="EMBL" id="LNRQ01000006">
    <property type="protein sequence ID" value="KZM89836.1"/>
    <property type="molecule type" value="Genomic_DNA"/>
</dbReference>
<protein>
    <submittedName>
        <fullName evidence="1">Uncharacterized protein</fullName>
    </submittedName>
</protein>
<sequence>MINDTDIIYMQGLCIVCILECRGIEVADDALSEEDVWYGVKIPLISPISRKFGEYLL</sequence>
<accession>A0A164V5H3</accession>
<dbReference type="AlphaFoldDB" id="A0A164V5H3"/>
<gene>
    <name evidence="1" type="ORF">DCAR_022801</name>
</gene>
<name>A0A164V5H3_DAUCS</name>
<reference evidence="1" key="1">
    <citation type="journal article" date="2016" name="Nat. Genet.">
        <title>A high-quality carrot genome assembly provides new insights into carotenoid accumulation and asterid genome evolution.</title>
        <authorList>
            <person name="Iorizzo M."/>
            <person name="Ellison S."/>
            <person name="Senalik D."/>
            <person name="Zeng P."/>
            <person name="Satapoomin P."/>
            <person name="Huang J."/>
            <person name="Bowman M."/>
            <person name="Iovene M."/>
            <person name="Sanseverino W."/>
            <person name="Cavagnaro P."/>
            <person name="Yildiz M."/>
            <person name="Macko-Podgorni A."/>
            <person name="Moranska E."/>
            <person name="Grzebelus E."/>
            <person name="Grzebelus D."/>
            <person name="Ashrafi H."/>
            <person name="Zheng Z."/>
            <person name="Cheng S."/>
            <person name="Spooner D."/>
            <person name="Van Deynze A."/>
            <person name="Simon P."/>
        </authorList>
    </citation>
    <scope>NUCLEOTIDE SEQUENCE [LARGE SCALE GENOMIC DNA]</scope>
    <source>
        <tissue evidence="1">Leaf</tissue>
    </source>
</reference>
<comment type="caution">
    <text evidence="1">The sequence shown here is derived from an EMBL/GenBank/DDBJ whole genome shotgun (WGS) entry which is preliminary data.</text>
</comment>
<proteinExistence type="predicted"/>